<dbReference type="InterPro" id="IPR013087">
    <property type="entry name" value="Znf_C2H2_type"/>
</dbReference>
<dbReference type="FunCoup" id="A0A6I9R0J7">
    <property type="interactions" value="1713"/>
</dbReference>
<evidence type="ECO:0000256" key="7">
    <source>
        <dbReference type="ARBA" id="ARBA00022786"/>
    </source>
</evidence>
<dbReference type="GO" id="GO:0030155">
    <property type="term" value="P:regulation of cell adhesion"/>
    <property type="evidence" value="ECO:0007669"/>
    <property type="project" value="TreeGrafter"/>
</dbReference>
<dbReference type="PROSITE" id="PS00518">
    <property type="entry name" value="ZF_RING_1"/>
    <property type="match status" value="1"/>
</dbReference>
<feature type="compositionally biased region" description="Polar residues" evidence="12">
    <location>
        <begin position="268"/>
        <end position="281"/>
    </location>
</feature>
<evidence type="ECO:0000256" key="2">
    <source>
        <dbReference type="ARBA" id="ARBA00004123"/>
    </source>
</evidence>
<feature type="compositionally biased region" description="Pro residues" evidence="12">
    <location>
        <begin position="223"/>
        <end position="232"/>
    </location>
</feature>
<dbReference type="AlphaFoldDB" id="A0A6I9R0J7"/>
<protein>
    <recommendedName>
        <fullName evidence="3">RING-type E3 ubiquitin transferase</fullName>
        <ecNumber evidence="3">2.3.2.27</ecNumber>
    </recommendedName>
</protein>
<reference evidence="15" key="1">
    <citation type="submission" date="2025-08" db="UniProtKB">
        <authorList>
            <consortium name="RefSeq"/>
        </authorList>
    </citation>
    <scope>IDENTIFICATION</scope>
</reference>
<gene>
    <name evidence="15" type="primary">LOC105042830</name>
</gene>
<dbReference type="OrthoDB" id="547746at2759"/>
<keyword evidence="8" id="KW-0862">Zinc</keyword>
<dbReference type="CDD" id="cd16508">
    <property type="entry name" value="RING-HC_HAKAI-like"/>
    <property type="match status" value="1"/>
</dbReference>
<organism evidence="14 15">
    <name type="scientific">Elaeis guineensis var. tenera</name>
    <name type="common">Oil palm</name>
    <dbReference type="NCBI Taxonomy" id="51953"/>
    <lineage>
        <taxon>Eukaryota</taxon>
        <taxon>Viridiplantae</taxon>
        <taxon>Streptophyta</taxon>
        <taxon>Embryophyta</taxon>
        <taxon>Tracheophyta</taxon>
        <taxon>Spermatophyta</taxon>
        <taxon>Magnoliopsida</taxon>
        <taxon>Liliopsida</taxon>
        <taxon>Arecaceae</taxon>
        <taxon>Arecoideae</taxon>
        <taxon>Cocoseae</taxon>
        <taxon>Elaeidinae</taxon>
        <taxon>Elaeis</taxon>
    </lineage>
</organism>
<dbReference type="GO" id="GO:0008270">
    <property type="term" value="F:zinc ion binding"/>
    <property type="evidence" value="ECO:0007669"/>
    <property type="project" value="UniProtKB-KW"/>
</dbReference>
<feature type="region of interest" description="Disordered" evidence="12">
    <location>
        <begin position="159"/>
        <end position="288"/>
    </location>
</feature>
<dbReference type="PROSITE" id="PS50157">
    <property type="entry name" value="ZINC_FINGER_C2H2_2"/>
    <property type="match status" value="1"/>
</dbReference>
<dbReference type="GO" id="GO:0016567">
    <property type="term" value="P:protein ubiquitination"/>
    <property type="evidence" value="ECO:0007669"/>
    <property type="project" value="InterPro"/>
</dbReference>
<dbReference type="GO" id="GO:0005634">
    <property type="term" value="C:nucleus"/>
    <property type="evidence" value="ECO:0007669"/>
    <property type="project" value="UniProtKB-SubCell"/>
</dbReference>
<keyword evidence="5" id="KW-0479">Metal-binding</keyword>
<comment type="catalytic activity">
    <reaction evidence="1">
        <text>S-ubiquitinyl-[E2 ubiquitin-conjugating enzyme]-L-cysteine + [acceptor protein]-L-lysine = [E2 ubiquitin-conjugating enzyme]-L-cysteine + N(6)-ubiquitinyl-[acceptor protein]-L-lysine.</text>
        <dbReference type="EC" id="2.3.2.27"/>
    </reaction>
</comment>
<dbReference type="PANTHER" id="PTHR13480:SF0">
    <property type="entry name" value="E3 UBIQUITIN-PROTEIN LIGASE HAKAI"/>
    <property type="match status" value="1"/>
</dbReference>
<dbReference type="InterPro" id="IPR040380">
    <property type="entry name" value="HAKAI-like_RING-HC"/>
</dbReference>
<comment type="subcellular location">
    <subcellularLocation>
        <location evidence="2">Nucleus</location>
    </subcellularLocation>
</comment>
<dbReference type="Proteomes" id="UP000504607">
    <property type="component" value="Chromosome 4"/>
</dbReference>
<keyword evidence="6 11" id="KW-0863">Zinc-finger</keyword>
<evidence type="ECO:0000256" key="10">
    <source>
        <dbReference type="ARBA" id="ARBA00038499"/>
    </source>
</evidence>
<evidence type="ECO:0000313" key="14">
    <source>
        <dbReference type="Proteomes" id="UP000504607"/>
    </source>
</evidence>
<evidence type="ECO:0000256" key="4">
    <source>
        <dbReference type="ARBA" id="ARBA00022679"/>
    </source>
</evidence>
<keyword evidence="7" id="KW-0833">Ubl conjugation pathway</keyword>
<feature type="domain" description="C2H2-type" evidence="13">
    <location>
        <begin position="127"/>
        <end position="153"/>
    </location>
</feature>
<evidence type="ECO:0000313" key="15">
    <source>
        <dbReference type="RefSeq" id="XP_010918468.1"/>
    </source>
</evidence>
<feature type="region of interest" description="Disordered" evidence="12">
    <location>
        <begin position="426"/>
        <end position="495"/>
    </location>
</feature>
<name>A0A6I9R0J7_ELAGV</name>
<keyword evidence="4" id="KW-0808">Transferase</keyword>
<dbReference type="FunFam" id="3.30.40.10:FF:000280">
    <property type="entry name" value="E3 ubiquitin-protein ligase Hakai"/>
    <property type="match status" value="1"/>
</dbReference>
<evidence type="ECO:0000256" key="5">
    <source>
        <dbReference type="ARBA" id="ARBA00022723"/>
    </source>
</evidence>
<evidence type="ECO:0000256" key="8">
    <source>
        <dbReference type="ARBA" id="ARBA00022833"/>
    </source>
</evidence>
<comment type="similarity">
    <text evidence="10">Belongs to the Hakai family.</text>
</comment>
<dbReference type="InterPro" id="IPR013083">
    <property type="entry name" value="Znf_RING/FYVE/PHD"/>
</dbReference>
<dbReference type="GO" id="GO:0061630">
    <property type="term" value="F:ubiquitin protein ligase activity"/>
    <property type="evidence" value="ECO:0007669"/>
    <property type="project" value="UniProtKB-EC"/>
</dbReference>
<dbReference type="EC" id="2.3.2.27" evidence="3"/>
<dbReference type="InterPro" id="IPR040383">
    <property type="entry name" value="HAKAI/CBLL2"/>
</dbReference>
<accession>A0A6I9R0J7</accession>
<evidence type="ECO:0000256" key="11">
    <source>
        <dbReference type="PROSITE-ProRule" id="PRU00042"/>
    </source>
</evidence>
<sequence>MLQIRLRKESPGDSGGGAAKPPAPAETVTVACPDHLVIANLPVAKGIGAVTASAVAATRSVGHRSRRHLGERVHFCVRCDFPIAIYGRLFPCEHAFCLTCARSDSSCYICDERIQKIQSIKMMEGIFTCAAAHCLKSFLKRTEFESHIHEIHADLLQPKVNKEGGNETSEAFNMAGESSADPQKVSLLPESSSANAPLRPDFSPNSSSQLEDHEERTRRHPPPRPPLQPNPAPFHSWQQHQPNDMQAENNHPQSSDRLSNWYHHPENFGSQTVGPQYQRGSDQFPPDKQAVVPLETSLSNHPPLPQHLANYPMPMNANQAPGQRQSISYPSLPTEIAQPYYNAPYEVQRLESGSEQGSVLGVLPVPTGTISFPDNCPPPWSMGLTGMPFQHLPVNKGVPEGFTNPTDPQGGVPLYQPGDFGPLLGLPLYPPLPSKEAQLQGGYADHSDGKGVSVPLHAMSLPPPPPLGPHPSQQPANRPKFSSPNDSSRDGRGYK</sequence>
<proteinExistence type="inferred from homology"/>
<evidence type="ECO:0000256" key="6">
    <source>
        <dbReference type="ARBA" id="ARBA00022771"/>
    </source>
</evidence>
<feature type="compositionally biased region" description="Polar residues" evidence="12">
    <location>
        <begin position="236"/>
        <end position="258"/>
    </location>
</feature>
<evidence type="ECO:0000256" key="9">
    <source>
        <dbReference type="ARBA" id="ARBA00023242"/>
    </source>
</evidence>
<evidence type="ECO:0000259" key="13">
    <source>
        <dbReference type="PROSITE" id="PS50157"/>
    </source>
</evidence>
<dbReference type="Gene3D" id="3.30.40.10">
    <property type="entry name" value="Zinc/RING finger domain, C3HC4 (zinc finger)"/>
    <property type="match status" value="1"/>
</dbReference>
<dbReference type="InterPro" id="IPR017907">
    <property type="entry name" value="Znf_RING_CS"/>
</dbReference>
<dbReference type="InParanoid" id="A0A6I9R0J7"/>
<dbReference type="PROSITE" id="PS00028">
    <property type="entry name" value="ZINC_FINGER_C2H2_1"/>
    <property type="match status" value="1"/>
</dbReference>
<keyword evidence="14" id="KW-1185">Reference proteome</keyword>
<dbReference type="PANTHER" id="PTHR13480">
    <property type="entry name" value="E3 UBIQUITIN-PROTEIN LIGASE HAKAI-RELATED"/>
    <property type="match status" value="1"/>
</dbReference>
<dbReference type="RefSeq" id="XP_010918468.1">
    <property type="nucleotide sequence ID" value="XM_010920166.1"/>
</dbReference>
<evidence type="ECO:0000256" key="3">
    <source>
        <dbReference type="ARBA" id="ARBA00012483"/>
    </source>
</evidence>
<evidence type="ECO:0000256" key="1">
    <source>
        <dbReference type="ARBA" id="ARBA00000900"/>
    </source>
</evidence>
<keyword evidence="9" id="KW-0539">Nucleus</keyword>
<evidence type="ECO:0000256" key="12">
    <source>
        <dbReference type="SAM" id="MobiDB-lite"/>
    </source>
</evidence>